<dbReference type="AlphaFoldDB" id="A0A1A9ZY85"/>
<dbReference type="Proteomes" id="UP000092445">
    <property type="component" value="Unassembled WGS sequence"/>
</dbReference>
<accession>A0A1A9ZY85</accession>
<evidence type="ECO:0000256" key="1">
    <source>
        <dbReference type="SAM" id="Phobius"/>
    </source>
</evidence>
<name>A0A1A9ZY85_GLOPL</name>
<reference evidence="3" key="1">
    <citation type="submission" date="2014-03" db="EMBL/GenBank/DDBJ databases">
        <authorList>
            <person name="Aksoy S."/>
            <person name="Warren W."/>
            <person name="Wilson R.K."/>
        </authorList>
    </citation>
    <scope>NUCLEOTIDE SEQUENCE [LARGE SCALE GENOMIC DNA]</scope>
    <source>
        <strain evidence="3">IAEA</strain>
    </source>
</reference>
<feature type="transmembrane region" description="Helical" evidence="1">
    <location>
        <begin position="59"/>
        <end position="81"/>
    </location>
</feature>
<reference evidence="2" key="2">
    <citation type="submission" date="2020-05" db="UniProtKB">
        <authorList>
            <consortium name="EnsemblMetazoa"/>
        </authorList>
    </citation>
    <scope>IDENTIFICATION</scope>
    <source>
        <strain evidence="2">IAEA</strain>
    </source>
</reference>
<evidence type="ECO:0000313" key="2">
    <source>
        <dbReference type="EnsemblMetazoa" id="GPAI028738-PA"/>
    </source>
</evidence>
<keyword evidence="1" id="KW-0472">Membrane</keyword>
<keyword evidence="3" id="KW-1185">Reference proteome</keyword>
<organism evidence="2 3">
    <name type="scientific">Glossina pallidipes</name>
    <name type="common">Tsetse fly</name>
    <dbReference type="NCBI Taxonomy" id="7398"/>
    <lineage>
        <taxon>Eukaryota</taxon>
        <taxon>Metazoa</taxon>
        <taxon>Ecdysozoa</taxon>
        <taxon>Arthropoda</taxon>
        <taxon>Hexapoda</taxon>
        <taxon>Insecta</taxon>
        <taxon>Pterygota</taxon>
        <taxon>Neoptera</taxon>
        <taxon>Endopterygota</taxon>
        <taxon>Diptera</taxon>
        <taxon>Brachycera</taxon>
        <taxon>Muscomorpha</taxon>
        <taxon>Hippoboscoidea</taxon>
        <taxon>Glossinidae</taxon>
        <taxon>Glossina</taxon>
    </lineage>
</organism>
<keyword evidence="1" id="KW-1133">Transmembrane helix</keyword>
<protein>
    <submittedName>
        <fullName evidence="2">Uncharacterized protein</fullName>
    </submittedName>
</protein>
<evidence type="ECO:0000313" key="3">
    <source>
        <dbReference type="Proteomes" id="UP000092445"/>
    </source>
</evidence>
<sequence>MVASSAFKAEAAEQHNVATKHKHKLANKCTHIHTYKPKVKMPIESFHRQRLFKTNCYEAAVAATATIGGLLLAALMPPLFFRSQCQCYASNTFLYWLCFISKYHHIVIWNLSNNMNCFVLLKDKLFMARLTMHLLPLMFLLFKQ</sequence>
<keyword evidence="1" id="KW-0812">Transmembrane</keyword>
<feature type="transmembrane region" description="Helical" evidence="1">
    <location>
        <begin position="93"/>
        <end position="112"/>
    </location>
</feature>
<proteinExistence type="predicted"/>
<dbReference type="VEuPathDB" id="VectorBase:GPAI028738"/>
<feature type="transmembrane region" description="Helical" evidence="1">
    <location>
        <begin position="124"/>
        <end position="142"/>
    </location>
</feature>
<dbReference type="EnsemblMetazoa" id="GPAI028738-RA">
    <property type="protein sequence ID" value="GPAI028738-PA"/>
    <property type="gene ID" value="GPAI028738"/>
</dbReference>